<dbReference type="AlphaFoldDB" id="A0A562LGK0"/>
<reference evidence="2 3" key="1">
    <citation type="journal article" date="2015" name="Stand. Genomic Sci.">
        <title>Genomic Encyclopedia of Bacterial and Archaeal Type Strains, Phase III: the genomes of soil and plant-associated and newly described type strains.</title>
        <authorList>
            <person name="Whitman W.B."/>
            <person name="Woyke T."/>
            <person name="Klenk H.P."/>
            <person name="Zhou Y."/>
            <person name="Lilburn T.G."/>
            <person name="Beck B.J."/>
            <person name="De Vos P."/>
            <person name="Vandamme P."/>
            <person name="Eisen J.A."/>
            <person name="Garrity G."/>
            <person name="Hugenholtz P."/>
            <person name="Kyrpides N.C."/>
        </authorList>
    </citation>
    <scope>NUCLEOTIDE SEQUENCE [LARGE SCALE GENOMIC DNA]</scope>
    <source>
        <strain evidence="2 3">CGMCC 1.10136</strain>
    </source>
</reference>
<dbReference type="SUPFAM" id="SSF46785">
    <property type="entry name" value="Winged helix' DNA-binding domain"/>
    <property type="match status" value="1"/>
</dbReference>
<evidence type="ECO:0000313" key="2">
    <source>
        <dbReference type="EMBL" id="TWI06725.1"/>
    </source>
</evidence>
<dbReference type="Pfam" id="PF01047">
    <property type="entry name" value="MarR"/>
    <property type="match status" value="1"/>
</dbReference>
<accession>A0A562LGK0</accession>
<keyword evidence="2" id="KW-0238">DNA-binding</keyword>
<evidence type="ECO:0000313" key="3">
    <source>
        <dbReference type="Proteomes" id="UP000316471"/>
    </source>
</evidence>
<dbReference type="SMART" id="SM00347">
    <property type="entry name" value="HTH_MARR"/>
    <property type="match status" value="1"/>
</dbReference>
<dbReference type="Gene3D" id="1.10.10.10">
    <property type="entry name" value="Winged helix-like DNA-binding domain superfamily/Winged helix DNA-binding domain"/>
    <property type="match status" value="1"/>
</dbReference>
<sequence length="171" mass="18574">MSGALAAAAPYSAEVVPLHGQPGSDTLLGHWLALVSKNRHLQLERAARKLRITTTEWIALRQLQRSGGTTQCRLATDAGLTAPSLSRALSSLEDLGYVSRSTDIDDMRFVRVEITEAGRDLVPQLLETERKVDRELFGCLAQAAREELTVALRSVAAVQGIDGGRTVKRGR</sequence>
<dbReference type="GO" id="GO:0003700">
    <property type="term" value="F:DNA-binding transcription factor activity"/>
    <property type="evidence" value="ECO:0007669"/>
    <property type="project" value="InterPro"/>
</dbReference>
<protein>
    <submittedName>
        <fullName evidence="2">DNA-binding MarR family transcriptional regulator</fullName>
    </submittedName>
</protein>
<feature type="domain" description="HTH marR-type" evidence="1">
    <location>
        <begin position="25"/>
        <end position="157"/>
    </location>
</feature>
<dbReference type="PANTHER" id="PTHR33164">
    <property type="entry name" value="TRANSCRIPTIONAL REGULATOR, MARR FAMILY"/>
    <property type="match status" value="1"/>
</dbReference>
<gene>
    <name evidence="2" type="ORF">IP93_02948</name>
</gene>
<organism evidence="2 3">
    <name type="scientific">Aerolutibacter ruishenii</name>
    <dbReference type="NCBI Taxonomy" id="686800"/>
    <lineage>
        <taxon>Bacteria</taxon>
        <taxon>Pseudomonadati</taxon>
        <taxon>Pseudomonadota</taxon>
        <taxon>Gammaproteobacteria</taxon>
        <taxon>Lysobacterales</taxon>
        <taxon>Lysobacteraceae</taxon>
        <taxon>Aerolutibacter</taxon>
    </lineage>
</organism>
<comment type="caution">
    <text evidence="2">The sequence shown here is derived from an EMBL/GenBank/DDBJ whole genome shotgun (WGS) entry which is preliminary data.</text>
</comment>
<dbReference type="InterPro" id="IPR036390">
    <property type="entry name" value="WH_DNA-bd_sf"/>
</dbReference>
<dbReference type="PANTHER" id="PTHR33164:SF43">
    <property type="entry name" value="HTH-TYPE TRANSCRIPTIONAL REPRESSOR YETL"/>
    <property type="match status" value="1"/>
</dbReference>
<dbReference type="RefSeq" id="WP_158636370.1">
    <property type="nucleotide sequence ID" value="NZ_VLKP01000016.1"/>
</dbReference>
<name>A0A562LGK0_9GAMM</name>
<dbReference type="PROSITE" id="PS50995">
    <property type="entry name" value="HTH_MARR_2"/>
    <property type="match status" value="1"/>
</dbReference>
<dbReference type="InterPro" id="IPR039422">
    <property type="entry name" value="MarR/SlyA-like"/>
</dbReference>
<dbReference type="Proteomes" id="UP000316471">
    <property type="component" value="Unassembled WGS sequence"/>
</dbReference>
<dbReference type="InterPro" id="IPR036388">
    <property type="entry name" value="WH-like_DNA-bd_sf"/>
</dbReference>
<dbReference type="PRINTS" id="PR00598">
    <property type="entry name" value="HTHMARR"/>
</dbReference>
<dbReference type="GO" id="GO:0006950">
    <property type="term" value="P:response to stress"/>
    <property type="evidence" value="ECO:0007669"/>
    <property type="project" value="TreeGrafter"/>
</dbReference>
<evidence type="ECO:0000259" key="1">
    <source>
        <dbReference type="PROSITE" id="PS50995"/>
    </source>
</evidence>
<dbReference type="InterPro" id="IPR000835">
    <property type="entry name" value="HTH_MarR-typ"/>
</dbReference>
<dbReference type="OrthoDB" id="9815567at2"/>
<keyword evidence="3" id="KW-1185">Reference proteome</keyword>
<proteinExistence type="predicted"/>
<dbReference type="GO" id="GO:0003677">
    <property type="term" value="F:DNA binding"/>
    <property type="evidence" value="ECO:0007669"/>
    <property type="project" value="UniProtKB-KW"/>
</dbReference>
<dbReference type="EMBL" id="VLKP01000016">
    <property type="protein sequence ID" value="TWI06725.1"/>
    <property type="molecule type" value="Genomic_DNA"/>
</dbReference>